<dbReference type="InterPro" id="IPR036770">
    <property type="entry name" value="Ankyrin_rpt-contain_sf"/>
</dbReference>
<evidence type="ECO:0000313" key="5">
    <source>
        <dbReference type="Proteomes" id="UP000293360"/>
    </source>
</evidence>
<keyword evidence="1" id="KW-0677">Repeat</keyword>
<gene>
    <name evidence="4" type="ORF">DL764_005422</name>
</gene>
<dbReference type="PANTHER" id="PTHR24198:SF165">
    <property type="entry name" value="ANKYRIN REPEAT-CONTAINING PROTEIN-RELATED"/>
    <property type="match status" value="1"/>
</dbReference>
<dbReference type="AlphaFoldDB" id="A0A4Q4TCZ5"/>
<accession>A0A4Q4TCZ5</accession>
<keyword evidence="5" id="KW-1185">Reference proteome</keyword>
<evidence type="ECO:0000256" key="3">
    <source>
        <dbReference type="PROSITE-ProRule" id="PRU00023"/>
    </source>
</evidence>
<dbReference type="OrthoDB" id="195446at2759"/>
<dbReference type="PROSITE" id="PS50297">
    <property type="entry name" value="ANK_REP_REGION"/>
    <property type="match status" value="2"/>
</dbReference>
<dbReference type="SUPFAM" id="SSF48403">
    <property type="entry name" value="Ankyrin repeat"/>
    <property type="match status" value="1"/>
</dbReference>
<dbReference type="Pfam" id="PF12796">
    <property type="entry name" value="Ank_2"/>
    <property type="match status" value="1"/>
</dbReference>
<sequence>MAASAATSKVLSAERSRVFEKQVKLVLAPGETCVKRQDNLGRHIAKLHGDELLVAAAGEDEAIIRLVLDKGANIDSKDGKYGRTLLSLAAANGHEAVVKLLLDNGANTESKDGKYGRTLLSLAAANGCEAVVKLLLDKGANIESKDFLGRTPLSCATEKGHETIINLLRPEIK</sequence>
<reference evidence="4 5" key="1">
    <citation type="submission" date="2018-06" db="EMBL/GenBank/DDBJ databases">
        <title>Complete Genomes of Monosporascus.</title>
        <authorList>
            <person name="Robinson A.J."/>
            <person name="Natvig D.O."/>
        </authorList>
    </citation>
    <scope>NUCLEOTIDE SEQUENCE [LARGE SCALE GENOMIC DNA]</scope>
    <source>
        <strain evidence="4 5">CBS 110550</strain>
    </source>
</reference>
<dbReference type="Proteomes" id="UP000293360">
    <property type="component" value="Unassembled WGS sequence"/>
</dbReference>
<name>A0A4Q4TCZ5_9PEZI</name>
<dbReference type="EMBL" id="QJNU01000286">
    <property type="protein sequence ID" value="RYP03043.1"/>
    <property type="molecule type" value="Genomic_DNA"/>
</dbReference>
<proteinExistence type="predicted"/>
<dbReference type="PROSITE" id="PS50088">
    <property type="entry name" value="ANK_REPEAT"/>
    <property type="match status" value="2"/>
</dbReference>
<feature type="repeat" description="ANK" evidence="3">
    <location>
        <begin position="115"/>
        <end position="147"/>
    </location>
</feature>
<dbReference type="SMART" id="SM00248">
    <property type="entry name" value="ANK"/>
    <property type="match status" value="3"/>
</dbReference>
<evidence type="ECO:0000256" key="2">
    <source>
        <dbReference type="ARBA" id="ARBA00023043"/>
    </source>
</evidence>
<protein>
    <submittedName>
        <fullName evidence="4">Uncharacterized protein</fullName>
    </submittedName>
</protein>
<comment type="caution">
    <text evidence="4">The sequence shown here is derived from an EMBL/GenBank/DDBJ whole genome shotgun (WGS) entry which is preliminary data.</text>
</comment>
<feature type="repeat" description="ANK" evidence="3">
    <location>
        <begin position="81"/>
        <end position="113"/>
    </location>
</feature>
<dbReference type="PANTHER" id="PTHR24198">
    <property type="entry name" value="ANKYRIN REPEAT AND PROTEIN KINASE DOMAIN-CONTAINING PROTEIN"/>
    <property type="match status" value="1"/>
</dbReference>
<dbReference type="InterPro" id="IPR002110">
    <property type="entry name" value="Ankyrin_rpt"/>
</dbReference>
<dbReference type="PRINTS" id="PR01415">
    <property type="entry name" value="ANKYRIN"/>
</dbReference>
<evidence type="ECO:0000313" key="4">
    <source>
        <dbReference type="EMBL" id="RYP03043.1"/>
    </source>
</evidence>
<keyword evidence="2 3" id="KW-0040">ANK repeat</keyword>
<dbReference type="Gene3D" id="1.25.40.20">
    <property type="entry name" value="Ankyrin repeat-containing domain"/>
    <property type="match status" value="2"/>
</dbReference>
<organism evidence="4 5">
    <name type="scientific">Monosporascus ibericus</name>
    <dbReference type="NCBI Taxonomy" id="155417"/>
    <lineage>
        <taxon>Eukaryota</taxon>
        <taxon>Fungi</taxon>
        <taxon>Dikarya</taxon>
        <taxon>Ascomycota</taxon>
        <taxon>Pezizomycotina</taxon>
        <taxon>Sordariomycetes</taxon>
        <taxon>Xylariomycetidae</taxon>
        <taxon>Xylariales</taxon>
        <taxon>Xylariales incertae sedis</taxon>
        <taxon>Monosporascus</taxon>
    </lineage>
</organism>
<dbReference type="STRING" id="155417.A0A4Q4TCZ5"/>
<evidence type="ECO:0000256" key="1">
    <source>
        <dbReference type="ARBA" id="ARBA00022737"/>
    </source>
</evidence>